<dbReference type="RefSeq" id="XP_070911679.1">
    <property type="nucleotide sequence ID" value="XM_071055578.1"/>
</dbReference>
<name>A0ABQ0FWT1_9PEZI</name>
<protein>
    <submittedName>
        <fullName evidence="2">Dienelactone hydrolase domain-containing protein</fullName>
    </submittedName>
</protein>
<dbReference type="EMBL" id="BAAFSV010000001">
    <property type="protein sequence ID" value="GAB1309946.1"/>
    <property type="molecule type" value="Genomic_DNA"/>
</dbReference>
<dbReference type="Pfam" id="PF01738">
    <property type="entry name" value="DLH"/>
    <property type="match status" value="1"/>
</dbReference>
<dbReference type="PANTHER" id="PTHR17630">
    <property type="entry name" value="DIENELACTONE HYDROLASE"/>
    <property type="match status" value="1"/>
</dbReference>
<keyword evidence="3" id="KW-1185">Reference proteome</keyword>
<comment type="caution">
    <text evidence="2">The sequence shown here is derived from an EMBL/GenBank/DDBJ whole genome shotgun (WGS) entry which is preliminary data.</text>
</comment>
<reference evidence="2 3" key="1">
    <citation type="submission" date="2024-09" db="EMBL/GenBank/DDBJ databases">
        <title>Itraconazole resistance in Madurella fahalii resulting from another homologue of gene encoding cytochrome P450 14-alpha sterol demethylase (CYP51).</title>
        <authorList>
            <person name="Yoshioka I."/>
            <person name="Fahal A.H."/>
            <person name="Kaneko S."/>
            <person name="Yaguchi T."/>
        </authorList>
    </citation>
    <scope>NUCLEOTIDE SEQUENCE [LARGE SCALE GENOMIC DNA]</scope>
    <source>
        <strain evidence="2 3">IFM 68171</strain>
    </source>
</reference>
<dbReference type="Proteomes" id="UP001628179">
    <property type="component" value="Unassembled WGS sequence"/>
</dbReference>
<gene>
    <name evidence="2" type="ORF">MFIFM68171_00156</name>
</gene>
<evidence type="ECO:0000313" key="2">
    <source>
        <dbReference type="EMBL" id="GAB1309946.1"/>
    </source>
</evidence>
<accession>A0ABQ0FWT1</accession>
<dbReference type="InterPro" id="IPR029058">
    <property type="entry name" value="AB_hydrolase_fold"/>
</dbReference>
<keyword evidence="2" id="KW-0378">Hydrolase</keyword>
<organism evidence="2 3">
    <name type="scientific">Madurella fahalii</name>
    <dbReference type="NCBI Taxonomy" id="1157608"/>
    <lineage>
        <taxon>Eukaryota</taxon>
        <taxon>Fungi</taxon>
        <taxon>Dikarya</taxon>
        <taxon>Ascomycota</taxon>
        <taxon>Pezizomycotina</taxon>
        <taxon>Sordariomycetes</taxon>
        <taxon>Sordariomycetidae</taxon>
        <taxon>Sordariales</taxon>
        <taxon>Sordariales incertae sedis</taxon>
        <taxon>Madurella</taxon>
    </lineage>
</organism>
<dbReference type="PANTHER" id="PTHR17630:SF105">
    <property type="entry name" value="DIENELACTONE HYDROLASE FAMILY PROTEIN (AFU_ORTHOLOGUE AFUA_4G08790)"/>
    <property type="match status" value="1"/>
</dbReference>
<proteinExistence type="predicted"/>
<dbReference type="GeneID" id="98170901"/>
<evidence type="ECO:0000259" key="1">
    <source>
        <dbReference type="Pfam" id="PF01738"/>
    </source>
</evidence>
<dbReference type="SUPFAM" id="SSF53474">
    <property type="entry name" value="alpha/beta-Hydrolases"/>
    <property type="match status" value="1"/>
</dbReference>
<dbReference type="Gene3D" id="3.40.50.1820">
    <property type="entry name" value="alpha/beta hydrolase"/>
    <property type="match status" value="1"/>
</dbReference>
<sequence>MQAPLCRDCFTGTLRGDVVPSGAEEVVHGIPTYVARPDAGVQPLGIVVIATDAFGWKLRNTRALADAYARRVPCIVYVPDFFNGHAIPESGMLVLEDEPRPTDGFLTRLFKRVWTTLRMVPIILRFAWFNRRSVTEPRTMSFMRAVRTTPGPPAGGAPPKVGVAGFCWGGRPTVLWSHDEPQNKVLVGGREYPLIDCGFTAHPSLLKIPEHIEKVVQPLSVANGEDDEWMGRGKMEKLVSILEAKNAAAGKEIHEAVVYGDAKHGFAVRGDRDDPKQRERGDRSEDQAVRWFKRHFEE</sequence>
<evidence type="ECO:0000313" key="3">
    <source>
        <dbReference type="Proteomes" id="UP001628179"/>
    </source>
</evidence>
<dbReference type="InterPro" id="IPR002925">
    <property type="entry name" value="Dienelactn_hydro"/>
</dbReference>
<dbReference type="GO" id="GO:0016787">
    <property type="term" value="F:hydrolase activity"/>
    <property type="evidence" value="ECO:0007669"/>
    <property type="project" value="UniProtKB-KW"/>
</dbReference>
<feature type="domain" description="Dienelactone hydrolase" evidence="1">
    <location>
        <begin position="30"/>
        <end position="295"/>
    </location>
</feature>